<dbReference type="STRING" id="645133.E3QSZ2"/>
<organism evidence="10">
    <name type="scientific">Colletotrichum graminicola (strain M1.001 / M2 / FGSC 10212)</name>
    <name type="common">Maize anthracnose fungus</name>
    <name type="synonym">Glomerella graminicola</name>
    <dbReference type="NCBI Taxonomy" id="645133"/>
    <lineage>
        <taxon>Eukaryota</taxon>
        <taxon>Fungi</taxon>
        <taxon>Dikarya</taxon>
        <taxon>Ascomycota</taxon>
        <taxon>Pezizomycotina</taxon>
        <taxon>Sordariomycetes</taxon>
        <taxon>Hypocreomycetidae</taxon>
        <taxon>Glomerellales</taxon>
        <taxon>Glomerellaceae</taxon>
        <taxon>Colletotrichum</taxon>
        <taxon>Colletotrichum graminicola species complex</taxon>
    </lineage>
</organism>
<evidence type="ECO:0000313" key="9">
    <source>
        <dbReference type="EMBL" id="EFQ33980.1"/>
    </source>
</evidence>
<evidence type="ECO:0000259" key="8">
    <source>
        <dbReference type="Pfam" id="PF20684"/>
    </source>
</evidence>
<dbReference type="RefSeq" id="XP_008098000.1">
    <property type="nucleotide sequence ID" value="XM_008099809.1"/>
</dbReference>
<feature type="transmembrane region" description="Helical" evidence="7">
    <location>
        <begin position="209"/>
        <end position="229"/>
    </location>
</feature>
<comment type="similarity">
    <text evidence="5">Belongs to the SAT4 family.</text>
</comment>
<dbReference type="GeneID" id="24414489"/>
<dbReference type="AlphaFoldDB" id="E3QSZ2"/>
<dbReference type="InterPro" id="IPR052337">
    <property type="entry name" value="SAT4-like"/>
</dbReference>
<feature type="transmembrane region" description="Helical" evidence="7">
    <location>
        <begin position="106"/>
        <end position="122"/>
    </location>
</feature>
<feature type="compositionally biased region" description="Acidic residues" evidence="6">
    <location>
        <begin position="303"/>
        <end position="312"/>
    </location>
</feature>
<evidence type="ECO:0000256" key="2">
    <source>
        <dbReference type="ARBA" id="ARBA00022692"/>
    </source>
</evidence>
<gene>
    <name evidence="9" type="ORF">GLRG_09124</name>
</gene>
<sequence length="312" mass="34505">MLVVEGAAPPPEGVIPNLQHPEDVLYTINLVSQILSVSVVSLFMLLRIYAKAWVSPPFHAEDLSHYGGGYHIYELSKENLEGFMKPTLTSSLGLYADTLVYGPNSFFTKLALLMIVIRVFRFHQKTKIGIYLTIAFMAGYYVPVFFLKTFICRPIRGFWNPNSRAACLDQRAIFVADTITSAVTDLAVLILPIPAAASLRMSWEKRLKVMGMLSAGGIATAASLARMVIVIRLQETKDETVEFIRFNLLGTAEQATYATYDRRTDSDNSSRSRGSAWAAAVTTEKGLYIPDGTYKPSTPDLAAESELEGEQL</sequence>
<keyword evidence="4 7" id="KW-0472">Membrane</keyword>
<feature type="transmembrane region" description="Helical" evidence="7">
    <location>
        <begin position="172"/>
        <end position="197"/>
    </location>
</feature>
<feature type="transmembrane region" description="Helical" evidence="7">
    <location>
        <begin position="128"/>
        <end position="151"/>
    </location>
</feature>
<protein>
    <recommendedName>
        <fullName evidence="8">Rhodopsin domain-containing protein</fullName>
    </recommendedName>
</protein>
<dbReference type="VEuPathDB" id="FungiDB:GLRG_09124"/>
<dbReference type="PANTHER" id="PTHR33048:SF108">
    <property type="entry name" value="INTEGRAL MEMBRANE PROTEIN"/>
    <property type="match status" value="1"/>
</dbReference>
<feature type="region of interest" description="Disordered" evidence="6">
    <location>
        <begin position="288"/>
        <end position="312"/>
    </location>
</feature>
<evidence type="ECO:0000256" key="1">
    <source>
        <dbReference type="ARBA" id="ARBA00004141"/>
    </source>
</evidence>
<dbReference type="GO" id="GO:0016020">
    <property type="term" value="C:membrane"/>
    <property type="evidence" value="ECO:0007669"/>
    <property type="project" value="UniProtKB-SubCell"/>
</dbReference>
<dbReference type="EMBL" id="GG697375">
    <property type="protein sequence ID" value="EFQ33980.1"/>
    <property type="molecule type" value="Genomic_DNA"/>
</dbReference>
<dbReference type="Proteomes" id="UP000008782">
    <property type="component" value="Unassembled WGS sequence"/>
</dbReference>
<dbReference type="HOGENOM" id="CLU_028200_12_3_1"/>
<evidence type="ECO:0000313" key="10">
    <source>
        <dbReference type="Proteomes" id="UP000008782"/>
    </source>
</evidence>
<evidence type="ECO:0000256" key="6">
    <source>
        <dbReference type="SAM" id="MobiDB-lite"/>
    </source>
</evidence>
<dbReference type="PANTHER" id="PTHR33048">
    <property type="entry name" value="PTH11-LIKE INTEGRAL MEMBRANE PROTEIN (AFU_ORTHOLOGUE AFUA_5G11245)"/>
    <property type="match status" value="1"/>
</dbReference>
<evidence type="ECO:0000256" key="5">
    <source>
        <dbReference type="ARBA" id="ARBA00038359"/>
    </source>
</evidence>
<dbReference type="InterPro" id="IPR049326">
    <property type="entry name" value="Rhodopsin_dom_fungi"/>
</dbReference>
<keyword evidence="2 7" id="KW-0812">Transmembrane</keyword>
<evidence type="ECO:0000256" key="4">
    <source>
        <dbReference type="ARBA" id="ARBA00023136"/>
    </source>
</evidence>
<reference evidence="10" key="1">
    <citation type="journal article" date="2012" name="Nat. Genet.">
        <title>Lifestyle transitions in plant pathogenic Colletotrichum fungi deciphered by genome and transcriptome analyses.</title>
        <authorList>
            <person name="O'Connell R.J."/>
            <person name="Thon M.R."/>
            <person name="Hacquard S."/>
            <person name="Amyotte S.G."/>
            <person name="Kleemann J."/>
            <person name="Torres M.F."/>
            <person name="Damm U."/>
            <person name="Buiate E.A."/>
            <person name="Epstein L."/>
            <person name="Alkan N."/>
            <person name="Altmueller J."/>
            <person name="Alvarado-Balderrama L."/>
            <person name="Bauser C.A."/>
            <person name="Becker C."/>
            <person name="Birren B.W."/>
            <person name="Chen Z."/>
            <person name="Choi J."/>
            <person name="Crouch J.A."/>
            <person name="Duvick J.P."/>
            <person name="Farman M.A."/>
            <person name="Gan P."/>
            <person name="Heiman D."/>
            <person name="Henrissat B."/>
            <person name="Howard R.J."/>
            <person name="Kabbage M."/>
            <person name="Koch C."/>
            <person name="Kracher B."/>
            <person name="Kubo Y."/>
            <person name="Law A.D."/>
            <person name="Lebrun M.-H."/>
            <person name="Lee Y.-H."/>
            <person name="Miyara I."/>
            <person name="Moore N."/>
            <person name="Neumann U."/>
            <person name="Nordstroem K."/>
            <person name="Panaccione D.G."/>
            <person name="Panstruga R."/>
            <person name="Place M."/>
            <person name="Proctor R.H."/>
            <person name="Prusky D."/>
            <person name="Rech G."/>
            <person name="Reinhardt R."/>
            <person name="Rollins J.A."/>
            <person name="Rounsley S."/>
            <person name="Schardl C.L."/>
            <person name="Schwartz D.C."/>
            <person name="Shenoy N."/>
            <person name="Shirasu K."/>
            <person name="Sikhakolli U.R."/>
            <person name="Stueber K."/>
            <person name="Sukno S.A."/>
            <person name="Sweigard J.A."/>
            <person name="Takano Y."/>
            <person name="Takahara H."/>
            <person name="Trail F."/>
            <person name="van der Does H.C."/>
            <person name="Voll L.M."/>
            <person name="Will I."/>
            <person name="Young S."/>
            <person name="Zeng Q."/>
            <person name="Zhang J."/>
            <person name="Zhou S."/>
            <person name="Dickman M.B."/>
            <person name="Schulze-Lefert P."/>
            <person name="Ver Loren van Themaat E."/>
            <person name="Ma L.-J."/>
            <person name="Vaillancourt L.J."/>
        </authorList>
    </citation>
    <scope>NUCLEOTIDE SEQUENCE [LARGE SCALE GENOMIC DNA]</scope>
    <source>
        <strain evidence="10">M1.001 / M2 / FGSC 10212</strain>
    </source>
</reference>
<dbReference type="OrthoDB" id="5378633at2759"/>
<evidence type="ECO:0000256" key="3">
    <source>
        <dbReference type="ARBA" id="ARBA00022989"/>
    </source>
</evidence>
<dbReference type="Pfam" id="PF20684">
    <property type="entry name" value="Fung_rhodopsin"/>
    <property type="match status" value="1"/>
</dbReference>
<feature type="domain" description="Rhodopsin" evidence="8">
    <location>
        <begin position="63"/>
        <end position="255"/>
    </location>
</feature>
<dbReference type="eggNOG" id="ENOG502SI17">
    <property type="taxonomic scope" value="Eukaryota"/>
</dbReference>
<evidence type="ECO:0000256" key="7">
    <source>
        <dbReference type="SAM" id="Phobius"/>
    </source>
</evidence>
<keyword evidence="10" id="KW-1185">Reference proteome</keyword>
<name>E3QSZ2_COLGM</name>
<accession>E3QSZ2</accession>
<comment type="subcellular location">
    <subcellularLocation>
        <location evidence="1">Membrane</location>
        <topology evidence="1">Multi-pass membrane protein</topology>
    </subcellularLocation>
</comment>
<keyword evidence="3 7" id="KW-1133">Transmembrane helix</keyword>
<feature type="transmembrane region" description="Helical" evidence="7">
    <location>
        <begin position="24"/>
        <end position="46"/>
    </location>
</feature>
<proteinExistence type="inferred from homology"/>